<dbReference type="STRING" id="645274.SAMN04487901_101216"/>
<evidence type="ECO:0000313" key="3">
    <source>
        <dbReference type="EMBL" id="SDN90318.1"/>
    </source>
</evidence>
<gene>
    <name evidence="3" type="ORF">SAMN04487900_10520</name>
    <name evidence="2" type="ORF">SAMN04487901_101216</name>
</gene>
<dbReference type="Gene3D" id="2.160.20.120">
    <property type="match status" value="1"/>
</dbReference>
<dbReference type="PANTHER" id="PTHR39200">
    <property type="entry name" value="HYPOTHETICAL EXPORTED PROTEIN"/>
    <property type="match status" value="1"/>
</dbReference>
<sequence>MEKMIVCGFISTMLFLSSCVSFNIDKVKPSGNIVKEEYQMEPFNEVDLDLMGNVKIVQGKGDDYRVVISAPDNYIEFYKFSVDGHELNGDIMHSGALDTDDVKITIYTPELRSLENEGLATIIIDSLTTRSLSVENSGVGAMKLRNLSINKLAVECSGVGGITMSGQAAWVRLDCSGVGSIDARNLKARRVQGEVNGVGSINCHATDTLKATVNGVGSFKFAGNPGVKKLSDNGVGSISEL</sequence>
<organism evidence="3 5">
    <name type="scientific">Prevotella communis</name>
    <dbReference type="NCBI Taxonomy" id="2913614"/>
    <lineage>
        <taxon>Bacteria</taxon>
        <taxon>Pseudomonadati</taxon>
        <taxon>Bacteroidota</taxon>
        <taxon>Bacteroidia</taxon>
        <taxon>Bacteroidales</taxon>
        <taxon>Prevotellaceae</taxon>
        <taxon>Prevotella</taxon>
    </lineage>
</organism>
<dbReference type="PANTHER" id="PTHR39200:SF1">
    <property type="entry name" value="AUTO-TRANSPORTER ADHESIN HEAD GIN DOMAIN-CONTAINING PROTEIN-RELATED"/>
    <property type="match status" value="1"/>
</dbReference>
<protein>
    <submittedName>
        <fullName evidence="2 3">Auto-transporter adhesin, head GIN domain</fullName>
    </submittedName>
</protein>
<dbReference type="EMBL" id="FNIW01000005">
    <property type="protein sequence ID" value="SDN90318.1"/>
    <property type="molecule type" value="Genomic_DNA"/>
</dbReference>
<keyword evidence="4" id="KW-1185">Reference proteome</keyword>
<dbReference type="AlphaFoldDB" id="A0A1H0F6N9"/>
<accession>A0A1G7S754</accession>
<accession>A0A1H0F6N9</accession>
<evidence type="ECO:0000313" key="5">
    <source>
        <dbReference type="Proteomes" id="UP000199134"/>
    </source>
</evidence>
<dbReference type="Proteomes" id="UP000199134">
    <property type="component" value="Unassembled WGS sequence"/>
</dbReference>
<proteinExistence type="predicted"/>
<reference evidence="3 4" key="1">
    <citation type="submission" date="2016-10" db="EMBL/GenBank/DDBJ databases">
        <authorList>
            <person name="Varghese N."/>
            <person name="Submissions S."/>
        </authorList>
    </citation>
    <scope>NUCLEOTIDE SEQUENCE</scope>
    <source>
        <strain evidence="3">BP1-145</strain>
        <strain evidence="4">BP1-148</strain>
    </source>
</reference>
<evidence type="ECO:0000313" key="4">
    <source>
        <dbReference type="Proteomes" id="UP000198779"/>
    </source>
</evidence>
<name>A0A1H0F6N9_9BACT</name>
<feature type="domain" description="Putative auto-transporter adhesin head GIN" evidence="1">
    <location>
        <begin position="43"/>
        <end position="225"/>
    </location>
</feature>
<evidence type="ECO:0000313" key="2">
    <source>
        <dbReference type="EMBL" id="SDG18866.1"/>
    </source>
</evidence>
<evidence type="ECO:0000259" key="1">
    <source>
        <dbReference type="Pfam" id="PF10988"/>
    </source>
</evidence>
<dbReference type="PROSITE" id="PS51257">
    <property type="entry name" value="PROKAR_LIPOPROTEIN"/>
    <property type="match status" value="1"/>
</dbReference>
<dbReference type="OrthoDB" id="5585143at2"/>
<dbReference type="RefSeq" id="WP_091813801.1">
    <property type="nucleotide sequence ID" value="NZ_CP091790.1"/>
</dbReference>
<dbReference type="Pfam" id="PF10988">
    <property type="entry name" value="DUF2807"/>
    <property type="match status" value="1"/>
</dbReference>
<reference evidence="2 5" key="2">
    <citation type="submission" date="2016-10" db="EMBL/GenBank/DDBJ databases">
        <authorList>
            <person name="de Groot N.N."/>
        </authorList>
    </citation>
    <scope>NUCLEOTIDE SEQUENCE [LARGE SCALE GENOMIC DNA]</scope>
    <source>
        <strain evidence="5">BP1-145</strain>
        <strain evidence="2">BP1-148</strain>
    </source>
</reference>
<dbReference type="EMBL" id="FNCQ01000001">
    <property type="protein sequence ID" value="SDG18866.1"/>
    <property type="molecule type" value="Genomic_DNA"/>
</dbReference>
<dbReference type="InterPro" id="IPR021255">
    <property type="entry name" value="DUF2807"/>
</dbReference>
<dbReference type="Proteomes" id="UP000198779">
    <property type="component" value="Unassembled WGS sequence"/>
</dbReference>